<dbReference type="STRING" id="68775.A0A5C3LUC3"/>
<dbReference type="InterPro" id="IPR020843">
    <property type="entry name" value="ER"/>
</dbReference>
<dbReference type="InterPro" id="IPR011032">
    <property type="entry name" value="GroES-like_sf"/>
</dbReference>
<organism evidence="2 3">
    <name type="scientific">Crucibulum laeve</name>
    <dbReference type="NCBI Taxonomy" id="68775"/>
    <lineage>
        <taxon>Eukaryota</taxon>
        <taxon>Fungi</taxon>
        <taxon>Dikarya</taxon>
        <taxon>Basidiomycota</taxon>
        <taxon>Agaricomycotina</taxon>
        <taxon>Agaricomycetes</taxon>
        <taxon>Agaricomycetidae</taxon>
        <taxon>Agaricales</taxon>
        <taxon>Agaricineae</taxon>
        <taxon>Nidulariaceae</taxon>
        <taxon>Crucibulum</taxon>
    </lineage>
</organism>
<protein>
    <submittedName>
        <fullName evidence="2">Chaperonin 10-like protein</fullName>
    </submittedName>
</protein>
<dbReference type="InterPro" id="IPR013149">
    <property type="entry name" value="ADH-like_C"/>
</dbReference>
<dbReference type="SUPFAM" id="SSF50129">
    <property type="entry name" value="GroES-like"/>
    <property type="match status" value="1"/>
</dbReference>
<dbReference type="GO" id="GO:0016651">
    <property type="term" value="F:oxidoreductase activity, acting on NAD(P)H"/>
    <property type="evidence" value="ECO:0007669"/>
    <property type="project" value="InterPro"/>
</dbReference>
<feature type="domain" description="Enoyl reductase (ER)" evidence="1">
    <location>
        <begin position="17"/>
        <end position="341"/>
    </location>
</feature>
<reference evidence="2 3" key="1">
    <citation type="journal article" date="2019" name="Nat. Ecol. Evol.">
        <title>Megaphylogeny resolves global patterns of mushroom evolution.</title>
        <authorList>
            <person name="Varga T."/>
            <person name="Krizsan K."/>
            <person name="Foldi C."/>
            <person name="Dima B."/>
            <person name="Sanchez-Garcia M."/>
            <person name="Sanchez-Ramirez S."/>
            <person name="Szollosi G.J."/>
            <person name="Szarkandi J.G."/>
            <person name="Papp V."/>
            <person name="Albert L."/>
            <person name="Andreopoulos W."/>
            <person name="Angelini C."/>
            <person name="Antonin V."/>
            <person name="Barry K.W."/>
            <person name="Bougher N.L."/>
            <person name="Buchanan P."/>
            <person name="Buyck B."/>
            <person name="Bense V."/>
            <person name="Catcheside P."/>
            <person name="Chovatia M."/>
            <person name="Cooper J."/>
            <person name="Damon W."/>
            <person name="Desjardin D."/>
            <person name="Finy P."/>
            <person name="Geml J."/>
            <person name="Haridas S."/>
            <person name="Hughes K."/>
            <person name="Justo A."/>
            <person name="Karasinski D."/>
            <person name="Kautmanova I."/>
            <person name="Kiss B."/>
            <person name="Kocsube S."/>
            <person name="Kotiranta H."/>
            <person name="LaButti K.M."/>
            <person name="Lechner B.E."/>
            <person name="Liimatainen K."/>
            <person name="Lipzen A."/>
            <person name="Lukacs Z."/>
            <person name="Mihaltcheva S."/>
            <person name="Morgado L.N."/>
            <person name="Niskanen T."/>
            <person name="Noordeloos M.E."/>
            <person name="Ohm R.A."/>
            <person name="Ortiz-Santana B."/>
            <person name="Ovrebo C."/>
            <person name="Racz N."/>
            <person name="Riley R."/>
            <person name="Savchenko A."/>
            <person name="Shiryaev A."/>
            <person name="Soop K."/>
            <person name="Spirin V."/>
            <person name="Szebenyi C."/>
            <person name="Tomsovsky M."/>
            <person name="Tulloss R.E."/>
            <person name="Uehling J."/>
            <person name="Grigoriev I.V."/>
            <person name="Vagvolgyi C."/>
            <person name="Papp T."/>
            <person name="Martin F.M."/>
            <person name="Miettinen O."/>
            <person name="Hibbett D.S."/>
            <person name="Nagy L.G."/>
        </authorList>
    </citation>
    <scope>NUCLEOTIDE SEQUENCE [LARGE SCALE GENOMIC DNA]</scope>
    <source>
        <strain evidence="2 3">CBS 166.37</strain>
    </source>
</reference>
<dbReference type="InterPro" id="IPR013154">
    <property type="entry name" value="ADH-like_N"/>
</dbReference>
<dbReference type="Pfam" id="PF00107">
    <property type="entry name" value="ADH_zinc_N"/>
    <property type="match status" value="1"/>
</dbReference>
<dbReference type="SUPFAM" id="SSF51735">
    <property type="entry name" value="NAD(P)-binding Rossmann-fold domains"/>
    <property type="match status" value="1"/>
</dbReference>
<dbReference type="EMBL" id="ML213612">
    <property type="protein sequence ID" value="TFK36704.1"/>
    <property type="molecule type" value="Genomic_DNA"/>
</dbReference>
<dbReference type="Gene3D" id="3.90.180.10">
    <property type="entry name" value="Medium-chain alcohol dehydrogenases, catalytic domain"/>
    <property type="match status" value="1"/>
</dbReference>
<gene>
    <name evidence="2" type="ORF">BDQ12DRAFT_686360</name>
</gene>
<dbReference type="InterPro" id="IPR047122">
    <property type="entry name" value="Trans-enoyl_RdTase-like"/>
</dbReference>
<dbReference type="Pfam" id="PF08240">
    <property type="entry name" value="ADH_N"/>
    <property type="match status" value="1"/>
</dbReference>
<dbReference type="PANTHER" id="PTHR45348:SF2">
    <property type="entry name" value="ZINC-TYPE ALCOHOL DEHYDROGENASE-LIKE PROTEIN C2E1P3.01"/>
    <property type="match status" value="1"/>
</dbReference>
<keyword evidence="3" id="KW-1185">Reference proteome</keyword>
<dbReference type="Proteomes" id="UP000308652">
    <property type="component" value="Unassembled WGS sequence"/>
</dbReference>
<dbReference type="Gene3D" id="3.40.50.720">
    <property type="entry name" value="NAD(P)-binding Rossmann-like Domain"/>
    <property type="match status" value="1"/>
</dbReference>
<proteinExistence type="predicted"/>
<dbReference type="PANTHER" id="PTHR45348">
    <property type="entry name" value="HYPOTHETICAL OXIDOREDUCTASE (EUROFUNG)"/>
    <property type="match status" value="1"/>
</dbReference>
<dbReference type="InterPro" id="IPR036291">
    <property type="entry name" value="NAD(P)-bd_dom_sf"/>
</dbReference>
<evidence type="ECO:0000313" key="2">
    <source>
        <dbReference type="EMBL" id="TFK36704.1"/>
    </source>
</evidence>
<evidence type="ECO:0000313" key="3">
    <source>
        <dbReference type="Proteomes" id="UP000308652"/>
    </source>
</evidence>
<dbReference type="SMART" id="SM00829">
    <property type="entry name" value="PKS_ER"/>
    <property type="match status" value="1"/>
</dbReference>
<dbReference type="AlphaFoldDB" id="A0A5C3LUC3"/>
<accession>A0A5C3LUC3</accession>
<evidence type="ECO:0000259" key="1">
    <source>
        <dbReference type="SMART" id="SM00829"/>
    </source>
</evidence>
<sequence length="347" mass="37357">MIVPSIQKALLLKSKFGEFSVDERPVPRPGPEQILVKIKSAGLNPVDWKVQKYGVFVDKFPAVIGSDIAGDIVAVGPGVKQWAEGDKVFLQGIYRDGSNYAAFQQFVIGKCSLTAKIPENISYDEAAVIPVGIACSFIGLYHEHPHGLGITHPKKGGQGKYTGIPFLVLGGSTSVGQLVIQLAKFSGFSPIITTASPKHNGLLKSLGATDIIDRNIPLSSLPDEINKITDMPIKLVFDTVSIADTQKAGFRVLAPGGKIAVNQQPAIESTEDKDVIFVMGVPNLPHNVEFLKDLYNVLTEWLREGIVKPNKVDILPGGLSGIIHGLERLENGQVSAEKLVARPQETI</sequence>
<dbReference type="CDD" id="cd08249">
    <property type="entry name" value="enoyl_reductase_like"/>
    <property type="match status" value="1"/>
</dbReference>
<dbReference type="OrthoDB" id="3233595at2759"/>
<name>A0A5C3LUC3_9AGAR</name>